<dbReference type="InterPro" id="IPR049809">
    <property type="entry name" value="YehF/YfeS-like_WGR"/>
</dbReference>
<feature type="domain" description="WGR" evidence="2">
    <location>
        <begin position="4"/>
        <end position="104"/>
    </location>
</feature>
<evidence type="ECO:0000259" key="2">
    <source>
        <dbReference type="PROSITE" id="PS51977"/>
    </source>
</evidence>
<evidence type="ECO:0000256" key="1">
    <source>
        <dbReference type="SAM" id="MobiDB-lite"/>
    </source>
</evidence>
<evidence type="ECO:0000313" key="3">
    <source>
        <dbReference type="EMBL" id="SLN54095.1"/>
    </source>
</evidence>
<protein>
    <submittedName>
        <fullName evidence="3">WGR domain protein</fullName>
    </submittedName>
</protein>
<keyword evidence="4" id="KW-1185">Reference proteome</keyword>
<dbReference type="AlphaFoldDB" id="A0A1X6ZMV9"/>
<proteinExistence type="predicted"/>
<organism evidence="3 4">
    <name type="scientific">Pseudooceanicola marinus</name>
    <dbReference type="NCBI Taxonomy" id="396013"/>
    <lineage>
        <taxon>Bacteria</taxon>
        <taxon>Pseudomonadati</taxon>
        <taxon>Pseudomonadota</taxon>
        <taxon>Alphaproteobacteria</taxon>
        <taxon>Rhodobacterales</taxon>
        <taxon>Paracoccaceae</taxon>
        <taxon>Pseudooceanicola</taxon>
    </lineage>
</organism>
<dbReference type="SMART" id="SM00773">
    <property type="entry name" value="WGR"/>
    <property type="match status" value="1"/>
</dbReference>
<accession>A0A1X6ZMV9</accession>
<dbReference type="Gene3D" id="2.20.140.10">
    <property type="entry name" value="WGR domain"/>
    <property type="match status" value="1"/>
</dbReference>
<feature type="region of interest" description="Disordered" evidence="1">
    <location>
        <begin position="85"/>
        <end position="105"/>
    </location>
</feature>
<dbReference type="EMBL" id="FWFN01000005">
    <property type="protein sequence ID" value="SLN54095.1"/>
    <property type="molecule type" value="Genomic_DNA"/>
</dbReference>
<dbReference type="PROSITE" id="PS51977">
    <property type="entry name" value="WGR"/>
    <property type="match status" value="1"/>
</dbReference>
<name>A0A1X6ZMV9_9RHOB</name>
<gene>
    <name evidence="3" type="ORF">PSM7751_02620</name>
</gene>
<dbReference type="InterPro" id="IPR008893">
    <property type="entry name" value="WGR_domain"/>
</dbReference>
<evidence type="ECO:0000313" key="4">
    <source>
        <dbReference type="Proteomes" id="UP000193963"/>
    </source>
</evidence>
<dbReference type="SUPFAM" id="SSF142921">
    <property type="entry name" value="WGR domain-like"/>
    <property type="match status" value="1"/>
</dbReference>
<dbReference type="CDD" id="cd07996">
    <property type="entry name" value="WGR_MMR_like"/>
    <property type="match status" value="1"/>
</dbReference>
<dbReference type="Proteomes" id="UP000193963">
    <property type="component" value="Unassembled WGS sequence"/>
</dbReference>
<dbReference type="InterPro" id="IPR036930">
    <property type="entry name" value="WGR_dom_sf"/>
</dbReference>
<dbReference type="Pfam" id="PF05406">
    <property type="entry name" value="WGR"/>
    <property type="match status" value="1"/>
</dbReference>
<reference evidence="3 4" key="1">
    <citation type="submission" date="2017-03" db="EMBL/GenBank/DDBJ databases">
        <authorList>
            <person name="Afonso C.L."/>
            <person name="Miller P.J."/>
            <person name="Scott M.A."/>
            <person name="Spackman E."/>
            <person name="Goraichik I."/>
            <person name="Dimitrov K.M."/>
            <person name="Suarez D.L."/>
            <person name="Swayne D.E."/>
        </authorList>
    </citation>
    <scope>NUCLEOTIDE SEQUENCE [LARGE SCALE GENOMIC DNA]</scope>
    <source>
        <strain evidence="3 4">CECT 7751</strain>
    </source>
</reference>
<sequence length="105" mass="12018">MKRNSEMSDQPDQLDVFPTSVDLTRIDEEMNMRRFYRICLQPDLFGGVTLVREWGRIGFRGQSMAMRHADEGEAVTALMKLAATKTRRGYRDARESGTPEDDSEA</sequence>